<dbReference type="InterPro" id="IPR036116">
    <property type="entry name" value="FN3_sf"/>
</dbReference>
<dbReference type="SMART" id="SM00060">
    <property type="entry name" value="FN3"/>
    <property type="match status" value="1"/>
</dbReference>
<dbReference type="Proteomes" id="UP000314982">
    <property type="component" value="Unassembled WGS sequence"/>
</dbReference>
<organism evidence="2 3">
    <name type="scientific">Hucho hucho</name>
    <name type="common">huchen</name>
    <dbReference type="NCBI Taxonomy" id="62062"/>
    <lineage>
        <taxon>Eukaryota</taxon>
        <taxon>Metazoa</taxon>
        <taxon>Chordata</taxon>
        <taxon>Craniata</taxon>
        <taxon>Vertebrata</taxon>
        <taxon>Euteleostomi</taxon>
        <taxon>Actinopterygii</taxon>
        <taxon>Neopterygii</taxon>
        <taxon>Teleostei</taxon>
        <taxon>Protacanthopterygii</taxon>
        <taxon>Salmoniformes</taxon>
        <taxon>Salmonidae</taxon>
        <taxon>Salmoninae</taxon>
        <taxon>Hucho</taxon>
    </lineage>
</organism>
<name>A0A4W5JF83_9TELE</name>
<reference evidence="2" key="2">
    <citation type="submission" date="2025-08" db="UniProtKB">
        <authorList>
            <consortium name="Ensembl"/>
        </authorList>
    </citation>
    <scope>IDENTIFICATION</scope>
</reference>
<accession>A0A4W5JF83</accession>
<dbReference type="Ensembl" id="ENSHHUT00000001837.1">
    <property type="protein sequence ID" value="ENSHHUP00000001777.1"/>
    <property type="gene ID" value="ENSHHUG00000001177.1"/>
</dbReference>
<dbReference type="Gene3D" id="2.60.40.10">
    <property type="entry name" value="Immunoglobulins"/>
    <property type="match status" value="1"/>
</dbReference>
<dbReference type="GeneTree" id="ENSGT00970000198375"/>
<dbReference type="InterPro" id="IPR013783">
    <property type="entry name" value="Ig-like_fold"/>
</dbReference>
<dbReference type="CDD" id="cd00063">
    <property type="entry name" value="FN3"/>
    <property type="match status" value="1"/>
</dbReference>
<evidence type="ECO:0000313" key="3">
    <source>
        <dbReference type="Proteomes" id="UP000314982"/>
    </source>
</evidence>
<dbReference type="SUPFAM" id="SSF49265">
    <property type="entry name" value="Fibronectin type III"/>
    <property type="match status" value="1"/>
</dbReference>
<evidence type="ECO:0000313" key="2">
    <source>
        <dbReference type="Ensembl" id="ENSHHUP00000001777.1"/>
    </source>
</evidence>
<proteinExistence type="predicted"/>
<keyword evidence="3" id="KW-1185">Reference proteome</keyword>
<reference evidence="2" key="3">
    <citation type="submission" date="2025-09" db="UniProtKB">
        <authorList>
            <consortium name="Ensembl"/>
        </authorList>
    </citation>
    <scope>IDENTIFICATION</scope>
</reference>
<dbReference type="Pfam" id="PF00041">
    <property type="entry name" value="fn3"/>
    <property type="match status" value="1"/>
</dbReference>
<evidence type="ECO:0000259" key="1">
    <source>
        <dbReference type="PROSITE" id="PS50853"/>
    </source>
</evidence>
<protein>
    <recommendedName>
        <fullName evidence="1">Fibronectin type-III domain-containing protein</fullName>
    </recommendedName>
</protein>
<dbReference type="PROSITE" id="PS50853">
    <property type="entry name" value="FN3"/>
    <property type="match status" value="1"/>
</dbReference>
<reference evidence="3" key="1">
    <citation type="submission" date="2018-06" db="EMBL/GenBank/DDBJ databases">
        <title>Genome assembly of Danube salmon.</title>
        <authorList>
            <person name="Macqueen D.J."/>
            <person name="Gundappa M.K."/>
        </authorList>
    </citation>
    <scope>NUCLEOTIDE SEQUENCE [LARGE SCALE GENOMIC DNA]</scope>
</reference>
<dbReference type="InterPro" id="IPR003961">
    <property type="entry name" value="FN3_dom"/>
</dbReference>
<dbReference type="AlphaFoldDB" id="A0A4W5JF83"/>
<feature type="domain" description="Fibronectin type-III" evidence="1">
    <location>
        <begin position="61"/>
        <end position="155"/>
    </location>
</feature>
<dbReference type="STRING" id="62062.ENSHHUP00000001777"/>
<sequence length="167" mass="18476">QRCREGELTPEKNRVQALVTQGISLLNQLTYGRIPVYLKTLFLLFSLSLSPNPPAPPDHPLPSGVRLVPVSQTSLGLSWDPVIGPGSPKEDWTFQVECVPSSDPGNVKIYQLLSNLTGIQLTELKPRHKYECRVRMMTVSVGQHTQPVSAWTLSNGKTWEGSSWGTL</sequence>